<feature type="transmembrane region" description="Helical" evidence="5">
    <location>
        <begin position="47"/>
        <end position="67"/>
    </location>
</feature>
<organism evidence="7 8">
    <name type="scientific">Candida orthopsilosis (strain 90-125)</name>
    <name type="common">Yeast</name>
    <dbReference type="NCBI Taxonomy" id="1136231"/>
    <lineage>
        <taxon>Eukaryota</taxon>
        <taxon>Fungi</taxon>
        <taxon>Dikarya</taxon>
        <taxon>Ascomycota</taxon>
        <taxon>Saccharomycotina</taxon>
        <taxon>Pichiomycetes</taxon>
        <taxon>Debaryomycetaceae</taxon>
        <taxon>Candida/Lodderomyces clade</taxon>
        <taxon>Candida</taxon>
    </lineage>
</organism>
<evidence type="ECO:0000256" key="5">
    <source>
        <dbReference type="SAM" id="Phobius"/>
    </source>
</evidence>
<dbReference type="AlphaFoldDB" id="H8X5T9"/>
<dbReference type="GO" id="GO:0000139">
    <property type="term" value="C:Golgi membrane"/>
    <property type="evidence" value="ECO:0007669"/>
    <property type="project" value="InterPro"/>
</dbReference>
<keyword evidence="8" id="KW-1185">Reference proteome</keyword>
<dbReference type="InterPro" id="IPR012404">
    <property type="entry name" value="UCP036436"/>
</dbReference>
<evidence type="ECO:0000256" key="6">
    <source>
        <dbReference type="SAM" id="SignalP"/>
    </source>
</evidence>
<comment type="subcellular location">
    <subcellularLocation>
        <location evidence="1">Membrane</location>
        <topology evidence="1">Multi-pass membrane protein</topology>
    </subcellularLocation>
</comment>
<dbReference type="GeneID" id="14540088"/>
<reference evidence="7 8" key="1">
    <citation type="journal article" date="2012" name="PLoS ONE">
        <title>Sequence and analysis of the genome of the pathogenic yeast Candida orthopsilosis.</title>
        <authorList>
            <person name="Riccombeni A."/>
            <person name="Vidanes G."/>
            <person name="Proux-Wera E."/>
            <person name="Wolfe K.H."/>
            <person name="Butler G."/>
        </authorList>
    </citation>
    <scope>NUCLEOTIDE SEQUENCE [LARGE SCALE GENOMIC DNA]</scope>
    <source>
        <strain evidence="7 8">Co 90-125</strain>
    </source>
</reference>
<proteinExistence type="predicted"/>
<evidence type="ECO:0000256" key="3">
    <source>
        <dbReference type="ARBA" id="ARBA00022989"/>
    </source>
</evidence>
<feature type="chain" id="PRO_5003617583" evidence="6">
    <location>
        <begin position="22"/>
        <end position="382"/>
    </location>
</feature>
<feature type="transmembrane region" description="Helical" evidence="5">
    <location>
        <begin position="328"/>
        <end position="347"/>
    </location>
</feature>
<sequence length="382" mass="42715">MVDASLILIVLGTLFTGAANSLLTKYQDNQCVHDCDSNHPQYFNQPGIQTLQMFLGELSMFFVYLGYKWYYWTPYIQLGGEEERSDEGVAIFKHWKLAIPAICDLSCTTLLNVGLIYVPVSIYQMTRGSVVLFVAVLSVIFLNRRISKLHWIALFVITLGVGIVGLSGSQTKTAESATSGAGLIVFGIILIIGATSLQGVQFVVEEHILAKQPIIPLQLVYIEGFFGATTITLFMVVLNFISKSIQSPEEFARSPFNIVEAFSQVFGNRTVLVTSLLIMASIASFNFCGLSITHRISATARSTVDTCRTLIVWLFAVVVMQWERFKFLQMTGFAILVFGTLWFNGVIEVENWSFIPSWLKDEDENEDERTSIDEALEERLIS</sequence>
<dbReference type="GO" id="GO:0015165">
    <property type="term" value="F:pyrimidine nucleotide-sugar transmembrane transporter activity"/>
    <property type="evidence" value="ECO:0007669"/>
    <property type="project" value="InterPro"/>
</dbReference>
<dbReference type="HOGENOM" id="CLU_025028_3_1_1"/>
<dbReference type="PANTHER" id="PTHR13146">
    <property type="match status" value="1"/>
</dbReference>
<evidence type="ECO:0000256" key="1">
    <source>
        <dbReference type="ARBA" id="ARBA00004141"/>
    </source>
</evidence>
<keyword evidence="4 5" id="KW-0472">Membrane</keyword>
<dbReference type="Pfam" id="PF04142">
    <property type="entry name" value="Nuc_sug_transp"/>
    <property type="match status" value="1"/>
</dbReference>
<dbReference type="Proteomes" id="UP000005018">
    <property type="component" value="Chromosome 4"/>
</dbReference>
<keyword evidence="6" id="KW-0732">Signal</keyword>
<dbReference type="PANTHER" id="PTHR13146:SF0">
    <property type="entry name" value="SOLUTE CARRIER FAMILY 35 MEMBER F6"/>
    <property type="match status" value="1"/>
</dbReference>
<dbReference type="PIRSF" id="PIRSF036436">
    <property type="entry name" value="UCP036436"/>
    <property type="match status" value="1"/>
</dbReference>
<dbReference type="KEGG" id="cot:CORT_0D07140"/>
<feature type="transmembrane region" description="Helical" evidence="5">
    <location>
        <begin position="180"/>
        <end position="200"/>
    </location>
</feature>
<evidence type="ECO:0000256" key="4">
    <source>
        <dbReference type="ARBA" id="ARBA00023136"/>
    </source>
</evidence>
<gene>
    <name evidence="7" type="ORF">CORT_0D07140</name>
</gene>
<feature type="transmembrane region" description="Helical" evidence="5">
    <location>
        <begin position="124"/>
        <end position="142"/>
    </location>
</feature>
<accession>H8X5T9</accession>
<keyword evidence="2 5" id="KW-0812">Transmembrane</keyword>
<dbReference type="InterPro" id="IPR037185">
    <property type="entry name" value="EmrE-like"/>
</dbReference>
<protein>
    <submittedName>
        <fullName evidence="7">Uncharacterized protein</fullName>
    </submittedName>
</protein>
<dbReference type="OrthoDB" id="408493at2759"/>
<keyword evidence="3 5" id="KW-1133">Transmembrane helix</keyword>
<dbReference type="eggNOG" id="KOG3912">
    <property type="taxonomic scope" value="Eukaryota"/>
</dbReference>
<dbReference type="SUPFAM" id="SSF103481">
    <property type="entry name" value="Multidrug resistance efflux transporter EmrE"/>
    <property type="match status" value="1"/>
</dbReference>
<dbReference type="RefSeq" id="XP_003869680.1">
    <property type="nucleotide sequence ID" value="XM_003869631.1"/>
</dbReference>
<dbReference type="EMBL" id="HE681722">
    <property type="protein sequence ID" value="CCG23547.1"/>
    <property type="molecule type" value="Genomic_DNA"/>
</dbReference>
<evidence type="ECO:0000313" key="7">
    <source>
        <dbReference type="EMBL" id="CCG23547.1"/>
    </source>
</evidence>
<feature type="signal peptide" evidence="6">
    <location>
        <begin position="1"/>
        <end position="21"/>
    </location>
</feature>
<name>H8X5T9_CANO9</name>
<feature type="transmembrane region" description="Helical" evidence="5">
    <location>
        <begin position="149"/>
        <end position="168"/>
    </location>
</feature>
<evidence type="ECO:0000256" key="2">
    <source>
        <dbReference type="ARBA" id="ARBA00022692"/>
    </source>
</evidence>
<evidence type="ECO:0000313" key="8">
    <source>
        <dbReference type="Proteomes" id="UP000005018"/>
    </source>
</evidence>
<dbReference type="InterPro" id="IPR007271">
    <property type="entry name" value="Nuc_sug_transpt"/>
</dbReference>
<feature type="transmembrane region" description="Helical" evidence="5">
    <location>
        <begin position="220"/>
        <end position="241"/>
    </location>
</feature>
<feature type="transmembrane region" description="Helical" evidence="5">
    <location>
        <begin position="271"/>
        <end position="292"/>
    </location>
</feature>